<accession>A0A1W6L9L5</accession>
<dbReference type="Gene3D" id="3.55.50.70">
    <property type="match status" value="1"/>
</dbReference>
<gene>
    <name evidence="2" type="ORF">A4W93_14000</name>
</gene>
<dbReference type="STRING" id="946333.A4W93_14000"/>
<proteinExistence type="predicted"/>
<dbReference type="KEGG" id="rgu:A4W93_14000"/>
<evidence type="ECO:0000313" key="2">
    <source>
        <dbReference type="EMBL" id="ARN20920.1"/>
    </source>
</evidence>
<feature type="domain" description="Toxin co-regulated pilus biosynthesis protein Q C-terminal" evidence="1">
    <location>
        <begin position="4"/>
        <end position="79"/>
    </location>
</feature>
<reference evidence="2 3" key="1">
    <citation type="submission" date="2016-04" db="EMBL/GenBank/DDBJ databases">
        <title>Complete genome sequence of natural rubber-degrading, novel Gram-negative bacterium, Rhizobacter gummiphilus strain NS21.</title>
        <authorList>
            <person name="Tabata M."/>
            <person name="Kasai D."/>
            <person name="Fukuda M."/>
        </authorList>
    </citation>
    <scope>NUCLEOTIDE SEQUENCE [LARGE SCALE GENOMIC DNA]</scope>
    <source>
        <strain evidence="2 3">NS21</strain>
    </source>
</reference>
<evidence type="ECO:0000259" key="1">
    <source>
        <dbReference type="Pfam" id="PF10671"/>
    </source>
</evidence>
<evidence type="ECO:0000313" key="3">
    <source>
        <dbReference type="Proteomes" id="UP000193427"/>
    </source>
</evidence>
<organism evidence="2 3">
    <name type="scientific">Piscinibacter gummiphilus</name>
    <dbReference type="NCBI Taxonomy" id="946333"/>
    <lineage>
        <taxon>Bacteria</taxon>
        <taxon>Pseudomonadati</taxon>
        <taxon>Pseudomonadota</taxon>
        <taxon>Betaproteobacteria</taxon>
        <taxon>Burkholderiales</taxon>
        <taxon>Sphaerotilaceae</taxon>
        <taxon>Piscinibacter</taxon>
    </lineage>
</organism>
<keyword evidence="3" id="KW-1185">Reference proteome</keyword>
<dbReference type="InterPro" id="IPR018927">
    <property type="entry name" value="Pilus_synth_Q_C"/>
</dbReference>
<protein>
    <recommendedName>
        <fullName evidence="1">Toxin co-regulated pilus biosynthesis protein Q C-terminal domain-containing protein</fullName>
    </recommendedName>
</protein>
<dbReference type="Pfam" id="PF10671">
    <property type="entry name" value="TcpQ"/>
    <property type="match status" value="1"/>
</dbReference>
<name>A0A1W6L9L5_9BURK</name>
<dbReference type="EMBL" id="CP015118">
    <property type="protein sequence ID" value="ARN20920.1"/>
    <property type="molecule type" value="Genomic_DNA"/>
</dbReference>
<sequence length="93" mass="10175">MKASDVTLAKTLERWAAAGGHKLKWDASRNFLIGAPDLYVGTFEGALQHVLRSPGIRYSDYPLEACVYANTPPLVRITRQGEQSRECSPASAP</sequence>
<dbReference type="AlphaFoldDB" id="A0A1W6L9L5"/>
<dbReference type="Proteomes" id="UP000193427">
    <property type="component" value="Chromosome"/>
</dbReference>